<dbReference type="InterPro" id="IPR057840">
    <property type="entry name" value="FimV_N"/>
</dbReference>
<reference evidence="7" key="1">
    <citation type="journal article" date="2019" name="Int. J. Syst. Evol. Microbiol.">
        <title>The Global Catalogue of Microorganisms (GCM) 10K type strain sequencing project: providing services to taxonomists for standard genome sequencing and annotation.</title>
        <authorList>
            <consortium name="The Broad Institute Genomics Platform"/>
            <consortium name="The Broad Institute Genome Sequencing Center for Infectious Disease"/>
            <person name="Wu L."/>
            <person name="Ma J."/>
        </authorList>
    </citation>
    <scope>NUCLEOTIDE SEQUENCE [LARGE SCALE GENOMIC DNA]</scope>
    <source>
        <strain evidence="7">CCUG 59858</strain>
    </source>
</reference>
<dbReference type="Gene3D" id="1.20.58.2200">
    <property type="match status" value="1"/>
</dbReference>
<organism evidence="6 7">
    <name type="scientific">Legionella dresdenensis</name>
    <dbReference type="NCBI Taxonomy" id="450200"/>
    <lineage>
        <taxon>Bacteria</taxon>
        <taxon>Pseudomonadati</taxon>
        <taxon>Pseudomonadota</taxon>
        <taxon>Gammaproteobacteria</taxon>
        <taxon>Legionellales</taxon>
        <taxon>Legionellaceae</taxon>
        <taxon>Legionella</taxon>
    </lineage>
</organism>
<keyword evidence="3" id="KW-0812">Transmembrane</keyword>
<gene>
    <name evidence="6" type="ORF">ACFORL_09775</name>
</gene>
<evidence type="ECO:0000313" key="7">
    <source>
        <dbReference type="Proteomes" id="UP001595758"/>
    </source>
</evidence>
<dbReference type="InterPro" id="IPR020011">
    <property type="entry name" value="FimV_C"/>
</dbReference>
<evidence type="ECO:0000313" key="6">
    <source>
        <dbReference type="EMBL" id="MFC3909358.1"/>
    </source>
</evidence>
<sequence>MNRKKLYTSILLLSLPLSSFALGMGDMAVKSYLNQHFQAEIPLIDVDGIPLSGIKAHLALPEEYEQLGLVLGDNVSLLSFNVTKNASGKPVIAINSSERITEPYLEVVVDLAWPQGQLYRAYTILLDPPNYQLSTRQFKPNSKYLAPMVMRGQPGVIDKPVYNHIVEQQPPLNTAAHKDVIYGPTLANENIWQIAQRYSVDGASLQQVILAIVGTNSQAFTQGNLNGLKAGERLQIPAREEILKVPDDLAKQEVEAHDAAWQAKQEIKHVLLPPYINGETGASQFPQPQVNTTPAETPVNNAVSHDKSAPAQGMISTLMAVPQSFFGSESTESAGSHEKFKAEIDINAAAIDTVRTENTRLKDKIGSLETKNSELEQKLTRQTAEMARLRQQIQAIVKQRQGLKAQVNQLADNTDDSSSLWISILFAAGLIGGYGVLYWWWHKLREERAQIAASSNSPEPEPETITTEPPKAEPPTLPPFVEPEPVQQMSAEQPVIGPEEELADEAQPGQNLPVAPEEAIEPEQEDDNIVTAPEQPVNPDDYILDFEPGLDKVITQQESADIDVPVAEQDDNTLDFVVPDKAEFPAEPAAAEQVADDESSEAVIDFQPEQNQDKPVKSKSALDTLLALAKTYIGMDDPEAARQSLQEVIDFGDEAQRSEAEKLMKELEQKN</sequence>
<proteinExistence type="predicted"/>
<evidence type="ECO:0000256" key="4">
    <source>
        <dbReference type="SAM" id="SignalP"/>
    </source>
</evidence>
<evidence type="ECO:0000256" key="1">
    <source>
        <dbReference type="SAM" id="Coils"/>
    </source>
</evidence>
<dbReference type="Proteomes" id="UP001595758">
    <property type="component" value="Unassembled WGS sequence"/>
</dbReference>
<feature type="transmembrane region" description="Helical" evidence="3">
    <location>
        <begin position="420"/>
        <end position="441"/>
    </location>
</feature>
<keyword evidence="3" id="KW-1133">Transmembrane helix</keyword>
<dbReference type="RefSeq" id="WP_382343499.1">
    <property type="nucleotide sequence ID" value="NZ_JBHSAB010000023.1"/>
</dbReference>
<feature type="region of interest" description="Disordered" evidence="2">
    <location>
        <begin position="452"/>
        <end position="493"/>
    </location>
</feature>
<dbReference type="NCBIfam" id="TIGR03505">
    <property type="entry name" value="FimV_core"/>
    <property type="match status" value="1"/>
</dbReference>
<keyword evidence="3" id="KW-0472">Membrane</keyword>
<keyword evidence="7" id="KW-1185">Reference proteome</keyword>
<feature type="signal peptide" evidence="4">
    <location>
        <begin position="1"/>
        <end position="21"/>
    </location>
</feature>
<feature type="domain" description="FimV N-terminal" evidence="5">
    <location>
        <begin position="22"/>
        <end position="129"/>
    </location>
</feature>
<comment type="caution">
    <text evidence="6">The sequence shown here is derived from an EMBL/GenBank/DDBJ whole genome shotgun (WGS) entry which is preliminary data.</text>
</comment>
<dbReference type="Gene3D" id="1.20.5.340">
    <property type="match status" value="1"/>
</dbReference>
<feature type="region of interest" description="Disordered" evidence="2">
    <location>
        <begin position="520"/>
        <end position="541"/>
    </location>
</feature>
<dbReference type="NCBIfam" id="TIGR03504">
    <property type="entry name" value="FimV_Cterm"/>
    <property type="match status" value="1"/>
</dbReference>
<dbReference type="InterPro" id="IPR020012">
    <property type="entry name" value="LysM_FimV"/>
</dbReference>
<feature type="compositionally biased region" description="Pro residues" evidence="2">
    <location>
        <begin position="472"/>
        <end position="482"/>
    </location>
</feature>
<keyword evidence="1" id="KW-0175">Coiled coil</keyword>
<feature type="chain" id="PRO_5047539111" evidence="4">
    <location>
        <begin position="22"/>
        <end position="671"/>
    </location>
</feature>
<dbReference type="InterPro" id="IPR038440">
    <property type="entry name" value="FimV_C_sf"/>
</dbReference>
<name>A0ABV8CG98_9GAMM</name>
<dbReference type="EMBL" id="JBHSAB010000023">
    <property type="protein sequence ID" value="MFC3909358.1"/>
    <property type="molecule type" value="Genomic_DNA"/>
</dbReference>
<evidence type="ECO:0000256" key="2">
    <source>
        <dbReference type="SAM" id="MobiDB-lite"/>
    </source>
</evidence>
<evidence type="ECO:0000259" key="5">
    <source>
        <dbReference type="Pfam" id="PF25800"/>
    </source>
</evidence>
<dbReference type="Pfam" id="PF25800">
    <property type="entry name" value="FimV_N"/>
    <property type="match status" value="1"/>
</dbReference>
<accession>A0ABV8CG98</accession>
<evidence type="ECO:0000256" key="3">
    <source>
        <dbReference type="SAM" id="Phobius"/>
    </source>
</evidence>
<keyword evidence="4" id="KW-0732">Signal</keyword>
<protein>
    <submittedName>
        <fullName evidence="6">FimV/HubP family polar landmark protein</fullName>
    </submittedName>
</protein>
<feature type="coiled-coil region" evidence="1">
    <location>
        <begin position="351"/>
        <end position="413"/>
    </location>
</feature>